<dbReference type="HAMAP" id="MF_00235">
    <property type="entry name" value="Adenylate_kinase_Adk"/>
    <property type="match status" value="1"/>
</dbReference>
<name>X1Q637_9ZZZZ</name>
<dbReference type="InterPro" id="IPR033690">
    <property type="entry name" value="Adenylat_kinase_CS"/>
</dbReference>
<dbReference type="CDD" id="cd01428">
    <property type="entry name" value="ADK"/>
    <property type="match status" value="1"/>
</dbReference>
<dbReference type="EMBL" id="BARV01024495">
    <property type="protein sequence ID" value="GAI46520.1"/>
    <property type="molecule type" value="Genomic_DNA"/>
</dbReference>
<dbReference type="PRINTS" id="PR00094">
    <property type="entry name" value="ADENYLTKNASE"/>
</dbReference>
<dbReference type="AlphaFoldDB" id="X1Q637"/>
<dbReference type="InterPro" id="IPR027417">
    <property type="entry name" value="P-loop_NTPase"/>
</dbReference>
<evidence type="ECO:0000256" key="2">
    <source>
        <dbReference type="ARBA" id="ARBA00022741"/>
    </source>
</evidence>
<dbReference type="Gene3D" id="3.40.50.300">
    <property type="entry name" value="P-loop containing nucleotide triphosphate hydrolases"/>
    <property type="match status" value="1"/>
</dbReference>
<keyword evidence="3" id="KW-0418">Kinase</keyword>
<keyword evidence="1" id="KW-0808">Transferase</keyword>
<dbReference type="InterPro" id="IPR000850">
    <property type="entry name" value="Adenylat/UMP-CMP_kin"/>
</dbReference>
<reference evidence="5" key="1">
    <citation type="journal article" date="2014" name="Front. Microbiol.">
        <title>High frequency of phylogenetically diverse reductive dehalogenase-homologous genes in deep subseafloor sedimentary metagenomes.</title>
        <authorList>
            <person name="Kawai M."/>
            <person name="Futagami T."/>
            <person name="Toyoda A."/>
            <person name="Takaki Y."/>
            <person name="Nishi S."/>
            <person name="Hori S."/>
            <person name="Arai W."/>
            <person name="Tsubouchi T."/>
            <person name="Morono Y."/>
            <person name="Uchiyama I."/>
            <person name="Ito T."/>
            <person name="Fujiyama A."/>
            <person name="Inagaki F."/>
            <person name="Takami H."/>
        </authorList>
    </citation>
    <scope>NUCLEOTIDE SEQUENCE</scope>
    <source>
        <strain evidence="5">Expedition CK06-06</strain>
    </source>
</reference>
<proteinExistence type="inferred from homology"/>
<dbReference type="SUPFAM" id="SSF52540">
    <property type="entry name" value="P-loop containing nucleoside triphosphate hydrolases"/>
    <property type="match status" value="1"/>
</dbReference>
<gene>
    <name evidence="5" type="ORF">S06H3_39973</name>
</gene>
<dbReference type="InterPro" id="IPR007862">
    <property type="entry name" value="Adenylate_kinase_lid-dom"/>
</dbReference>
<dbReference type="GO" id="GO:0005524">
    <property type="term" value="F:ATP binding"/>
    <property type="evidence" value="ECO:0007669"/>
    <property type="project" value="InterPro"/>
</dbReference>
<dbReference type="GO" id="GO:0004017">
    <property type="term" value="F:AMP kinase activity"/>
    <property type="evidence" value="ECO:0007669"/>
    <property type="project" value="InterPro"/>
</dbReference>
<organism evidence="5">
    <name type="scientific">marine sediment metagenome</name>
    <dbReference type="NCBI Taxonomy" id="412755"/>
    <lineage>
        <taxon>unclassified sequences</taxon>
        <taxon>metagenomes</taxon>
        <taxon>ecological metagenomes</taxon>
    </lineage>
</organism>
<protein>
    <recommendedName>
        <fullName evidence="4">Adenylate kinase active site lid domain-containing protein</fullName>
    </recommendedName>
</protein>
<feature type="non-terminal residue" evidence="5">
    <location>
        <position position="1"/>
    </location>
</feature>
<dbReference type="PANTHER" id="PTHR23359">
    <property type="entry name" value="NUCLEOTIDE KINASE"/>
    <property type="match status" value="1"/>
</dbReference>
<accession>X1Q637</accession>
<dbReference type="PROSITE" id="PS00113">
    <property type="entry name" value="ADENYLATE_KINASE"/>
    <property type="match status" value="1"/>
</dbReference>
<comment type="caution">
    <text evidence="5">The sequence shown here is derived from an EMBL/GenBank/DDBJ whole genome shotgun (WGS) entry which is preliminary data.</text>
</comment>
<dbReference type="Pfam" id="PF00406">
    <property type="entry name" value="ADK"/>
    <property type="match status" value="1"/>
</dbReference>
<keyword evidence="2" id="KW-0547">Nucleotide-binding</keyword>
<feature type="domain" description="Adenylate kinase active site lid" evidence="4">
    <location>
        <begin position="64"/>
        <end position="99"/>
    </location>
</feature>
<evidence type="ECO:0000256" key="1">
    <source>
        <dbReference type="ARBA" id="ARBA00022679"/>
    </source>
</evidence>
<dbReference type="Pfam" id="PF05191">
    <property type="entry name" value="ADK_lid"/>
    <property type="match status" value="1"/>
</dbReference>
<evidence type="ECO:0000256" key="3">
    <source>
        <dbReference type="ARBA" id="ARBA00022777"/>
    </source>
</evidence>
<evidence type="ECO:0000313" key="5">
    <source>
        <dbReference type="EMBL" id="GAI46520.1"/>
    </source>
</evidence>
<evidence type="ECO:0000259" key="4">
    <source>
        <dbReference type="Pfam" id="PF05191"/>
    </source>
</evidence>
<sequence>AIRMVLERISLPDCVSGCLFDGFPRTLEQAEALDKALAEQGKSIAKVIYIQVTKEEFLKRLSGRWLCRNCQTPYHLVTSPPKVQGKCDKCGGELYQRPDDNEETVRERLGVFFAQTAPILDYYRKQNKLIEVNGNLGIQEVAREVISVLRGEVSDNHKVS</sequence>